<dbReference type="PROSITE" id="PS51194">
    <property type="entry name" value="HELICASE_CTER"/>
    <property type="match status" value="1"/>
</dbReference>
<dbReference type="Gene3D" id="1.25.10.10">
    <property type="entry name" value="Leucine-rich Repeat Variant"/>
    <property type="match status" value="1"/>
</dbReference>
<keyword evidence="1" id="KW-0378">Hydrolase</keyword>
<dbReference type="InterPro" id="IPR016024">
    <property type="entry name" value="ARM-type_fold"/>
</dbReference>
<dbReference type="Gene3D" id="3.40.50.300">
    <property type="entry name" value="P-loop containing nucleotide triphosphate hydrolases"/>
    <property type="match status" value="1"/>
</dbReference>
<dbReference type="FunFam" id="3.40.50.300:FF:000428">
    <property type="entry name" value="TATA-binding protein-associated factor 172"/>
    <property type="match status" value="1"/>
</dbReference>
<dbReference type="CDD" id="cd18793">
    <property type="entry name" value="SF2_C_SNF"/>
    <property type="match status" value="1"/>
</dbReference>
<dbReference type="STRING" id="3821.A0A151TP13"/>
<dbReference type="EMBL" id="CM003606">
    <property type="protein sequence ID" value="KYP68788.1"/>
    <property type="molecule type" value="Genomic_DNA"/>
</dbReference>
<dbReference type="InterPro" id="IPR022707">
    <property type="entry name" value="Mot1_central_dom"/>
</dbReference>
<dbReference type="SMART" id="SM00490">
    <property type="entry name" value="HELICc"/>
    <property type="match status" value="1"/>
</dbReference>
<sequence length="1346" mass="148662">MFDPVWEIRHGSVMALREILTHQGASAGVFKHDSRMSGTLFIELEDKSIPNILKRERDIDLNMQVSADEFVLNLKRPKLEDVSSSTSIDSVMTCSNEGDIEISISSETHGCNLNLDYGNGQYNGNSADKYLESYSDGLHDACKEPANIAEQKGHSDDNSPSGNLNVLRNLPQNCELMNSVKVARSSWLRNCRPEWEIRHGSLLGIKYLVAVRQEMLSHLLGRVLPACKSGLEDPDDDVRAVAADALIPAAAAIVSLQGQTLHSIVMLLWDILLDLDDLSPSTSSVMNLLAEIYSQEEMAPKMYKVFKLGDKEMENGVGGCGDDDGEEDPYVLTALAPRLWPFMRHSITSVRYSAIRTLERLLEAGYKRSLSELSSASFWPSFIFGDTLRVVFQNLLLETNEDILQCSERVWSLLVQCSVEDLEMAARSYAAYWIELASTPFGSTLDASKMYWPAAFPRKSQIRAAAKMRAAKIENECGLDFSFESTKGTVPQDRNGDVPMSSVKIVVGADVDTSVTHTRVVTATALGIFVSKLPEGSLKYVIDPLWSSLTSLSGVQRQVASMVLVSWFKEIKNRNSSKNLDGIPGALKDWLLDLLACSDPALPTKDSLLPYVELSRTYAKMRSEAGQLLNAVKSSGMFNELLSATQIELDRLSVDDAIGFASKIPALCNDSSSNESLGKNIMDDIESSKQRLLTTSGYLKCVQIFHMLISGSWDDLQSNLHVTVTSAVAAAVVWMSEFPTRLNPIILPLMASIKREQEEILQMKSAEALAELMYHCVARRPCPNDKLIKNICSLTCMDPSETPQAKSLCTMESIDDQGLLSFKTPVSKQKSKVHVLAGEDRAKVEGFLSRRGSELSLRLLCEKFGASLFDKLPKLWDCLTEVLKPSSSESLHVTNENQVTMSIESVSDPQTLINNIQNNIMDLWSLFDFLMPGFLGTERQFQATYGKPLLAARDPKCSAKDAEAGALAMEALHKQVMPFLLRRTKDEVLSDLPEKIIQDRYCDLSLVQLKLYEQYSGSRVKQEVSSIVTTNESAAAEGSSGSTKASSHVFQALQYLLKLCSHPLLVIGEKIPDSLSSILSGVFPAGSDVISELHKLCHSPKLVALQEILEECGIGVDNSCSEGAVNIGQHRVLIFAQHKAFLDIIERDLFHTHMKSVTYLRLDGSVEPEKRFEIVKAFNSDPTIDVLLLTTHVGGLGLNLTSADTLVFVEHDWNPMRDHQAMDRAHRLGQKKVVNVHRLIMRGTLEEKVMSLQRFKVSVANAVINSENASMKTMNTDQLLDLFASAETSKKGASVAKSSENSDGDAKLVGSGKGLKSILGGLEELWDQSQYTEEYNLNQFLARLNG</sequence>
<dbReference type="PANTHER" id="PTHR36498:SF1">
    <property type="entry name" value="TATA-BINDING PROTEIN-ASSOCIATED FACTOR 172"/>
    <property type="match status" value="1"/>
</dbReference>
<dbReference type="Gene3D" id="3.40.50.10810">
    <property type="entry name" value="Tandem AAA-ATPase domain"/>
    <property type="match status" value="1"/>
</dbReference>
<dbReference type="PANTHER" id="PTHR36498">
    <property type="entry name" value="TATA-BINDING PROTEIN-ASSOCIATED FACTOR 172"/>
    <property type="match status" value="1"/>
</dbReference>
<dbReference type="InterPro" id="IPR038718">
    <property type="entry name" value="SNF2-like_sf"/>
</dbReference>
<dbReference type="GO" id="GO:0017025">
    <property type="term" value="F:TBP-class protein binding"/>
    <property type="evidence" value="ECO:0007669"/>
    <property type="project" value="InterPro"/>
</dbReference>
<keyword evidence="2" id="KW-0067">ATP-binding</keyword>
<dbReference type="Pfam" id="PF00176">
    <property type="entry name" value="SNF2-rel_dom"/>
    <property type="match status" value="1"/>
</dbReference>
<dbReference type="InterPro" id="IPR049730">
    <property type="entry name" value="SNF2/RAD54-like_C"/>
</dbReference>
<dbReference type="InterPro" id="IPR027417">
    <property type="entry name" value="P-loop_NTPase"/>
</dbReference>
<evidence type="ECO:0000256" key="3">
    <source>
        <dbReference type="ARBA" id="ARBA00023125"/>
    </source>
</evidence>
<proteinExistence type="predicted"/>
<evidence type="ECO:0000259" key="4">
    <source>
        <dbReference type="PROSITE" id="PS51194"/>
    </source>
</evidence>
<keyword evidence="2" id="KW-0547">Nucleotide-binding</keyword>
<dbReference type="InterPro" id="IPR000330">
    <property type="entry name" value="SNF2_N"/>
</dbReference>
<protein>
    <submittedName>
        <fullName evidence="5">TATA-binding protein-associated factor 172 family</fullName>
    </submittedName>
</protein>
<dbReference type="Proteomes" id="UP000075243">
    <property type="component" value="Chromosome 4"/>
</dbReference>
<dbReference type="Gramene" id="C.cajan_21786.t">
    <property type="protein sequence ID" value="C.cajan_21786.t"/>
    <property type="gene ID" value="C.cajan_21786"/>
</dbReference>
<feature type="domain" description="Helicase C-terminal" evidence="4">
    <location>
        <begin position="1119"/>
        <end position="1275"/>
    </location>
</feature>
<dbReference type="SUPFAM" id="SSF48371">
    <property type="entry name" value="ARM repeat"/>
    <property type="match status" value="1"/>
</dbReference>
<evidence type="ECO:0000313" key="6">
    <source>
        <dbReference type="Proteomes" id="UP000075243"/>
    </source>
</evidence>
<dbReference type="OMA" id="MAPKMYK"/>
<reference evidence="5 6" key="1">
    <citation type="journal article" date="2012" name="Nat. Biotechnol.">
        <title>Draft genome sequence of pigeonpea (Cajanus cajan), an orphan legume crop of resource-poor farmers.</title>
        <authorList>
            <person name="Varshney R.K."/>
            <person name="Chen W."/>
            <person name="Li Y."/>
            <person name="Bharti A.K."/>
            <person name="Saxena R.K."/>
            <person name="Schlueter J.A."/>
            <person name="Donoghue M.T."/>
            <person name="Azam S."/>
            <person name="Fan G."/>
            <person name="Whaley A.M."/>
            <person name="Farmer A.D."/>
            <person name="Sheridan J."/>
            <person name="Iwata A."/>
            <person name="Tuteja R."/>
            <person name="Penmetsa R.V."/>
            <person name="Wu W."/>
            <person name="Upadhyaya H.D."/>
            <person name="Yang S.P."/>
            <person name="Shah T."/>
            <person name="Saxena K.B."/>
            <person name="Michael T."/>
            <person name="McCombie W.R."/>
            <person name="Yang B."/>
            <person name="Zhang G."/>
            <person name="Yang H."/>
            <person name="Wang J."/>
            <person name="Spillane C."/>
            <person name="Cook D.R."/>
            <person name="May G.D."/>
            <person name="Xu X."/>
            <person name="Jackson S.A."/>
        </authorList>
    </citation>
    <scope>NUCLEOTIDE SEQUENCE [LARGE SCALE GENOMIC DNA]</scope>
    <source>
        <strain evidence="6">cv. Asha</strain>
    </source>
</reference>
<evidence type="ECO:0000256" key="1">
    <source>
        <dbReference type="ARBA" id="ARBA00022801"/>
    </source>
</evidence>
<keyword evidence="2" id="KW-0347">Helicase</keyword>
<dbReference type="GO" id="GO:0003677">
    <property type="term" value="F:DNA binding"/>
    <property type="evidence" value="ECO:0007669"/>
    <property type="project" value="UniProtKB-KW"/>
</dbReference>
<dbReference type="GO" id="GO:0005524">
    <property type="term" value="F:ATP binding"/>
    <property type="evidence" value="ECO:0007669"/>
    <property type="project" value="InterPro"/>
</dbReference>
<dbReference type="Pfam" id="PF00271">
    <property type="entry name" value="Helicase_C"/>
    <property type="match status" value="1"/>
</dbReference>
<name>A0A151TP13_CAJCA</name>
<dbReference type="InterPro" id="IPR044972">
    <property type="entry name" value="Mot1"/>
</dbReference>
<dbReference type="SUPFAM" id="SSF52540">
    <property type="entry name" value="P-loop containing nucleoside triphosphate hydrolases"/>
    <property type="match status" value="1"/>
</dbReference>
<evidence type="ECO:0000256" key="2">
    <source>
        <dbReference type="ARBA" id="ARBA00022806"/>
    </source>
</evidence>
<evidence type="ECO:0000313" key="5">
    <source>
        <dbReference type="EMBL" id="KYP68788.1"/>
    </source>
</evidence>
<organism evidence="5 6">
    <name type="scientific">Cajanus cajan</name>
    <name type="common">Pigeon pea</name>
    <name type="synonym">Cajanus indicus</name>
    <dbReference type="NCBI Taxonomy" id="3821"/>
    <lineage>
        <taxon>Eukaryota</taxon>
        <taxon>Viridiplantae</taxon>
        <taxon>Streptophyta</taxon>
        <taxon>Embryophyta</taxon>
        <taxon>Tracheophyta</taxon>
        <taxon>Spermatophyta</taxon>
        <taxon>Magnoliopsida</taxon>
        <taxon>eudicotyledons</taxon>
        <taxon>Gunneridae</taxon>
        <taxon>Pentapetalae</taxon>
        <taxon>rosids</taxon>
        <taxon>fabids</taxon>
        <taxon>Fabales</taxon>
        <taxon>Fabaceae</taxon>
        <taxon>Papilionoideae</taxon>
        <taxon>50 kb inversion clade</taxon>
        <taxon>NPAAA clade</taxon>
        <taxon>indigoferoid/millettioid clade</taxon>
        <taxon>Phaseoleae</taxon>
        <taxon>Cajanus</taxon>
    </lineage>
</organism>
<accession>A0A151TP13</accession>
<keyword evidence="3" id="KW-0238">DNA-binding</keyword>
<gene>
    <name evidence="5" type="ORF">KK1_022429</name>
</gene>
<dbReference type="InterPro" id="IPR011989">
    <property type="entry name" value="ARM-like"/>
</dbReference>
<keyword evidence="6" id="KW-1185">Reference proteome</keyword>
<dbReference type="Pfam" id="PF12054">
    <property type="entry name" value="DUF3535"/>
    <property type="match status" value="1"/>
</dbReference>
<dbReference type="InterPro" id="IPR001650">
    <property type="entry name" value="Helicase_C-like"/>
</dbReference>
<dbReference type="GO" id="GO:0004386">
    <property type="term" value="F:helicase activity"/>
    <property type="evidence" value="ECO:0007669"/>
    <property type="project" value="UniProtKB-KW"/>
</dbReference>
<dbReference type="GO" id="GO:0016887">
    <property type="term" value="F:ATP hydrolysis activity"/>
    <property type="evidence" value="ECO:0007669"/>
    <property type="project" value="InterPro"/>
</dbReference>